<reference evidence="3" key="1">
    <citation type="submission" date="2017-02" db="UniProtKB">
        <authorList>
            <consortium name="WormBaseParasite"/>
        </authorList>
    </citation>
    <scope>IDENTIFICATION</scope>
</reference>
<feature type="compositionally biased region" description="Polar residues" evidence="1">
    <location>
        <begin position="367"/>
        <end position="382"/>
    </location>
</feature>
<accession>A0A0N5BRZ0</accession>
<evidence type="ECO:0000256" key="1">
    <source>
        <dbReference type="SAM" id="MobiDB-lite"/>
    </source>
</evidence>
<dbReference type="Proteomes" id="UP000046392">
    <property type="component" value="Unplaced"/>
</dbReference>
<evidence type="ECO:0000313" key="3">
    <source>
        <dbReference type="WBParaSite" id="SPAL_0000863500.1"/>
    </source>
</evidence>
<proteinExistence type="predicted"/>
<name>A0A0N5BRZ0_STREA</name>
<dbReference type="InterPro" id="IPR006594">
    <property type="entry name" value="LisH"/>
</dbReference>
<feature type="region of interest" description="Disordered" evidence="1">
    <location>
        <begin position="525"/>
        <end position="547"/>
    </location>
</feature>
<evidence type="ECO:0000313" key="2">
    <source>
        <dbReference type="Proteomes" id="UP000046392"/>
    </source>
</evidence>
<dbReference type="WBParaSite" id="SPAL_0000863500.1">
    <property type="protein sequence ID" value="SPAL_0000863500.1"/>
    <property type="gene ID" value="SPAL_0000863500"/>
</dbReference>
<feature type="region of interest" description="Disordered" evidence="1">
    <location>
        <begin position="345"/>
        <end position="388"/>
    </location>
</feature>
<dbReference type="PROSITE" id="PS50896">
    <property type="entry name" value="LISH"/>
    <property type="match status" value="1"/>
</dbReference>
<organism evidence="2 3">
    <name type="scientific">Strongyloides papillosus</name>
    <name type="common">Intestinal threadworm</name>
    <dbReference type="NCBI Taxonomy" id="174720"/>
    <lineage>
        <taxon>Eukaryota</taxon>
        <taxon>Metazoa</taxon>
        <taxon>Ecdysozoa</taxon>
        <taxon>Nematoda</taxon>
        <taxon>Chromadorea</taxon>
        <taxon>Rhabditida</taxon>
        <taxon>Tylenchina</taxon>
        <taxon>Panagrolaimomorpha</taxon>
        <taxon>Strongyloidoidea</taxon>
        <taxon>Strongyloididae</taxon>
        <taxon>Strongyloides</taxon>
    </lineage>
</organism>
<sequence>MALPYLNPEFERNVRNEAESLFADYLSRHKFTKTLEAFMKESNFCRSNSQSSSRSYLQSSYSSIEDMIMNVNFGDNANRKYLFSTCKSFVDIIAENSYRLINFICENSAFTDGKNGLNELKTEYQYSHPFFNEGNVNNNGSFIRSPVNVHSGNYLHDNSTTTMPYETVYNPGRYVSNRCNSNVLPNPNNVTSYSHTSPPMYYRTESFALNPSRYNGFRPMDGSRVEGPVGRVGINGDVLMDHNGRYMPNNSSTQRIVSDEANAKKRNIVVLQGGNFATPNCYANTNQQFVRNSENHVTSTQYSGQQQIEDSRNVLNDNGMPVLSNNSANFSNVVSSNRDLEIKEKRSRANLPAKATVKVRSAKEGSKVSSASKRKNNSSCNGSGKKIQKFDDENNCKSGLLDFQTPLSPSQFRKAAKDVDLLKEPHLAKKYSPEFNQTGKSFKPENLLNISKFKNDQGQGNNDKKEQSFKSLTSLSTNIPGFGRRVGDDDGLVLDKNDVFKSPTKISPPDNESHSKNISLIDTDTSNISSFKDQDDSNSKDLEGPLDDITGIQDPYYPYELCQDNSLEYNSDGVFDLDSNMFFDPGRDLELFDEIGYCKDDG</sequence>
<protein>
    <submittedName>
        <fullName evidence="3">LisH domain-containing protein</fullName>
    </submittedName>
</protein>
<keyword evidence="2" id="KW-1185">Reference proteome</keyword>
<dbReference type="AlphaFoldDB" id="A0A0N5BRZ0"/>
<feature type="compositionally biased region" description="Basic and acidic residues" evidence="1">
    <location>
        <begin position="532"/>
        <end position="543"/>
    </location>
</feature>